<dbReference type="Gene3D" id="2.60.40.4100">
    <property type="entry name" value="Zona pellucida, ZP-C domain"/>
    <property type="match status" value="1"/>
</dbReference>
<name>A0ABN8NS41_9CNID</name>
<keyword evidence="2" id="KW-0732">Signal</keyword>
<dbReference type="EMBL" id="CALNXK010000032">
    <property type="protein sequence ID" value="CAH3118796.1"/>
    <property type="molecule type" value="Genomic_DNA"/>
</dbReference>
<keyword evidence="3" id="KW-0430">Lectin</keyword>
<dbReference type="Gene3D" id="2.60.40.3210">
    <property type="entry name" value="Zona pellucida, ZP-N domain"/>
    <property type="match status" value="1"/>
</dbReference>
<keyword evidence="1" id="KW-0245">EGF-like domain</keyword>
<feature type="domain" description="C-type lectin" evidence="7">
    <location>
        <begin position="1"/>
        <end position="92"/>
    </location>
</feature>
<dbReference type="CDD" id="cd00054">
    <property type="entry name" value="EGF_CA"/>
    <property type="match status" value="1"/>
</dbReference>
<dbReference type="Pfam" id="PF07645">
    <property type="entry name" value="EGF_CA"/>
    <property type="match status" value="1"/>
</dbReference>
<dbReference type="Pfam" id="PF00059">
    <property type="entry name" value="Lectin_C"/>
    <property type="match status" value="2"/>
</dbReference>
<dbReference type="InterPro" id="IPR016187">
    <property type="entry name" value="CTDL_fold"/>
</dbReference>
<protein>
    <submittedName>
        <fullName evidence="9">Uncharacterized protein</fullName>
    </submittedName>
</protein>
<dbReference type="SMART" id="SM00241">
    <property type="entry name" value="ZP"/>
    <property type="match status" value="1"/>
</dbReference>
<dbReference type="Gene3D" id="3.10.100.10">
    <property type="entry name" value="Mannose-Binding Protein A, subunit A"/>
    <property type="match status" value="2"/>
</dbReference>
<dbReference type="PANTHER" id="PTHR14002">
    <property type="entry name" value="ENDOGLIN/TGF-BETA RECEPTOR TYPE III"/>
    <property type="match status" value="1"/>
</dbReference>
<dbReference type="CDD" id="cd03590">
    <property type="entry name" value="CLECT_DC-SIGN_like"/>
    <property type="match status" value="1"/>
</dbReference>
<reference evidence="9 10" key="1">
    <citation type="submission" date="2022-05" db="EMBL/GenBank/DDBJ databases">
        <authorList>
            <consortium name="Genoscope - CEA"/>
            <person name="William W."/>
        </authorList>
    </citation>
    <scope>NUCLEOTIDE SEQUENCE [LARGE SCALE GENOMIC DNA]</scope>
</reference>
<dbReference type="SMART" id="SM00179">
    <property type="entry name" value="EGF_CA"/>
    <property type="match status" value="1"/>
</dbReference>
<evidence type="ECO:0000256" key="3">
    <source>
        <dbReference type="ARBA" id="ARBA00022734"/>
    </source>
</evidence>
<dbReference type="Pfam" id="PF23344">
    <property type="entry name" value="ZP-N"/>
    <property type="match status" value="1"/>
</dbReference>
<accession>A0ABN8NS41</accession>
<dbReference type="InterPro" id="IPR016186">
    <property type="entry name" value="C-type_lectin-like/link_sf"/>
</dbReference>
<dbReference type="InterPro" id="IPR018097">
    <property type="entry name" value="EGF_Ca-bd_CS"/>
</dbReference>
<keyword evidence="5" id="KW-0325">Glycoprotein</keyword>
<comment type="caution">
    <text evidence="9">The sequence shown here is derived from an EMBL/GenBank/DDBJ whole genome shotgun (WGS) entry which is preliminary data.</text>
</comment>
<dbReference type="PROSITE" id="PS51034">
    <property type="entry name" value="ZP_2"/>
    <property type="match status" value="1"/>
</dbReference>
<dbReference type="InterPro" id="IPR055355">
    <property type="entry name" value="ZP-C"/>
</dbReference>
<dbReference type="PROSITE" id="PS01187">
    <property type="entry name" value="EGF_CA"/>
    <property type="match status" value="1"/>
</dbReference>
<evidence type="ECO:0000259" key="7">
    <source>
        <dbReference type="PROSITE" id="PS50041"/>
    </source>
</evidence>
<feature type="domain" description="C-type lectin" evidence="7">
    <location>
        <begin position="104"/>
        <end position="219"/>
    </location>
</feature>
<dbReference type="InterPro" id="IPR048290">
    <property type="entry name" value="ZP_chr"/>
</dbReference>
<evidence type="ECO:0000313" key="9">
    <source>
        <dbReference type="EMBL" id="CAH3118796.1"/>
    </source>
</evidence>
<proteinExistence type="predicted"/>
<evidence type="ECO:0000256" key="6">
    <source>
        <dbReference type="SAM" id="MobiDB-lite"/>
    </source>
</evidence>
<feature type="domain" description="ZP" evidence="8">
    <location>
        <begin position="271"/>
        <end position="519"/>
    </location>
</feature>
<dbReference type="InterPro" id="IPR001304">
    <property type="entry name" value="C-type_lectin-like"/>
</dbReference>
<dbReference type="PROSITE" id="PS50041">
    <property type="entry name" value="C_TYPE_LECTIN_2"/>
    <property type="match status" value="2"/>
</dbReference>
<dbReference type="SUPFAM" id="SSF57196">
    <property type="entry name" value="EGF/Laminin"/>
    <property type="match status" value="1"/>
</dbReference>
<sequence length="575" mass="64265">MGSTLAMVKSQAEQQALTPKISQTVFIGLYRDPRDTSRWLWVDGTQANYTHWYKGEPNGRSSEENCGEMYPTSHAGRWNDIGCSGPRGYICEIQGVCPNGWVHLQSSCYKISYSRLSWKAAKKACETMGSTLAMVKTPAEQQALTPKISQTVFIGLYRDPRDTSRWLWVDGTQANYTYWYKGEPNGRSFGENCGEMYRTSYSGRWNDIGCSGPRGYICEIQDIDECSLPKKGGCSHKCVNTMGSYKCQCPDPELSLSPDNKTCHAPGVVVQCNSKNMTVIIPKSLLRGIDREHLRLLDTTCKATETSAYFSITTPLTGCNSTRRHTASTFVYSNTVLEIPVAAKDVITRVRELEIQFSCFYSKYGVVSSVGWKPNNRKLVFSDEGKGNFTLSLNMFPDKRFVSPYMKVDFPVAVILRKRLFFEVSVISSDKQLSIIADQCFATPTQNERNSLKYIFITKGCPSDLTVKYHGAPTVSAHRFSLEAFKFIADHPFVFVHCHVIVCNATDPTSKCGKKCSPSGRGRREVSSHMTDDVYMLAQGPIHLGHQKRDANEVGMGQSGETLGTSFKRPMGRTN</sequence>
<dbReference type="Gene3D" id="2.10.25.10">
    <property type="entry name" value="Laminin"/>
    <property type="match status" value="1"/>
</dbReference>
<evidence type="ECO:0000256" key="5">
    <source>
        <dbReference type="ARBA" id="ARBA00023180"/>
    </source>
</evidence>
<dbReference type="PROSITE" id="PS00615">
    <property type="entry name" value="C_TYPE_LECTIN_1"/>
    <property type="match status" value="2"/>
</dbReference>
<keyword evidence="10" id="KW-1185">Reference proteome</keyword>
<dbReference type="InterPro" id="IPR018378">
    <property type="entry name" value="C-type_lectin_CS"/>
</dbReference>
<evidence type="ECO:0000259" key="8">
    <source>
        <dbReference type="PROSITE" id="PS51034"/>
    </source>
</evidence>
<dbReference type="InterPro" id="IPR001507">
    <property type="entry name" value="ZP_dom"/>
</dbReference>
<dbReference type="Proteomes" id="UP001159405">
    <property type="component" value="Unassembled WGS sequence"/>
</dbReference>
<evidence type="ECO:0000256" key="2">
    <source>
        <dbReference type="ARBA" id="ARBA00022729"/>
    </source>
</evidence>
<dbReference type="SMART" id="SM00034">
    <property type="entry name" value="CLECT"/>
    <property type="match status" value="2"/>
</dbReference>
<feature type="region of interest" description="Disordered" evidence="6">
    <location>
        <begin position="553"/>
        <end position="575"/>
    </location>
</feature>
<dbReference type="PANTHER" id="PTHR14002:SF43">
    <property type="entry name" value="DELTA-LIKE PROTEIN"/>
    <property type="match status" value="1"/>
</dbReference>
<gene>
    <name evidence="9" type="ORF">PLOB_00026586</name>
</gene>
<organism evidence="9 10">
    <name type="scientific">Porites lobata</name>
    <dbReference type="NCBI Taxonomy" id="104759"/>
    <lineage>
        <taxon>Eukaryota</taxon>
        <taxon>Metazoa</taxon>
        <taxon>Cnidaria</taxon>
        <taxon>Anthozoa</taxon>
        <taxon>Hexacorallia</taxon>
        <taxon>Scleractinia</taxon>
        <taxon>Fungiina</taxon>
        <taxon>Poritidae</taxon>
        <taxon>Porites</taxon>
    </lineage>
</organism>
<dbReference type="InterPro" id="IPR001881">
    <property type="entry name" value="EGF-like_Ca-bd_dom"/>
</dbReference>
<dbReference type="InterPro" id="IPR055356">
    <property type="entry name" value="ZP-N"/>
</dbReference>
<evidence type="ECO:0000256" key="4">
    <source>
        <dbReference type="ARBA" id="ARBA00023157"/>
    </source>
</evidence>
<dbReference type="PRINTS" id="PR00023">
    <property type="entry name" value="ZPELLUCIDA"/>
</dbReference>
<keyword evidence="4" id="KW-1015">Disulfide bond</keyword>
<evidence type="ECO:0000256" key="1">
    <source>
        <dbReference type="ARBA" id="ARBA00022536"/>
    </source>
</evidence>
<evidence type="ECO:0000313" key="10">
    <source>
        <dbReference type="Proteomes" id="UP001159405"/>
    </source>
</evidence>
<dbReference type="CDD" id="cd00037">
    <property type="entry name" value="CLECT"/>
    <property type="match status" value="1"/>
</dbReference>
<dbReference type="SUPFAM" id="SSF56436">
    <property type="entry name" value="C-type lectin-like"/>
    <property type="match status" value="2"/>
</dbReference>
<dbReference type="InterPro" id="IPR042235">
    <property type="entry name" value="ZP-C_dom"/>
</dbReference>
<dbReference type="InterPro" id="IPR049883">
    <property type="entry name" value="NOTCH1_EGF-like"/>
</dbReference>
<dbReference type="Pfam" id="PF00100">
    <property type="entry name" value="Zona_pellucida"/>
    <property type="match status" value="1"/>
</dbReference>
<dbReference type="InterPro" id="IPR033989">
    <property type="entry name" value="CD209-like_CTLD"/>
</dbReference>